<dbReference type="InterPro" id="IPR012148">
    <property type="entry name" value="ABBA_DMATS-like"/>
</dbReference>
<feature type="binding site" evidence="3">
    <location>
        <position position="146"/>
    </location>
    <ligand>
        <name>dimethylallyl diphosphate</name>
        <dbReference type="ChEBI" id="CHEBI:57623"/>
    </ligand>
</feature>
<dbReference type="PANTHER" id="PTHR40627:SF4">
    <property type="entry name" value="PRENYLTRANSFERASE ASQH1-RELATED"/>
    <property type="match status" value="1"/>
</dbReference>
<evidence type="ECO:0000256" key="3">
    <source>
        <dbReference type="PIRSR" id="PIRSR000509-1"/>
    </source>
</evidence>
<dbReference type="AlphaFoldDB" id="A0A8H4RHD6"/>
<reference evidence="5 6" key="1">
    <citation type="submission" date="2020-03" db="EMBL/GenBank/DDBJ databases">
        <title>Draft Genome Sequence of Cudoniella acicularis.</title>
        <authorList>
            <person name="Buettner E."/>
            <person name="Kellner H."/>
        </authorList>
    </citation>
    <scope>NUCLEOTIDE SEQUENCE [LARGE SCALE GENOMIC DNA]</scope>
    <source>
        <strain evidence="5 6">DSM 108380</strain>
    </source>
</reference>
<evidence type="ECO:0000256" key="1">
    <source>
        <dbReference type="ARBA" id="ARBA00010209"/>
    </source>
</evidence>
<dbReference type="PIRSF" id="PIRSF000509">
    <property type="entry name" value="Trp_DMAT"/>
    <property type="match status" value="1"/>
</dbReference>
<feature type="binding site" evidence="3">
    <location>
        <position position="311"/>
    </location>
    <ligand>
        <name>dimethylallyl diphosphate</name>
        <dbReference type="ChEBI" id="CHEBI:57623"/>
    </ligand>
</feature>
<proteinExistence type="inferred from homology"/>
<feature type="binding site" evidence="3">
    <location>
        <position position="234"/>
    </location>
    <ligand>
        <name>dimethylallyl diphosphate</name>
        <dbReference type="ChEBI" id="CHEBI:57623"/>
    </ligand>
</feature>
<dbReference type="InterPro" id="IPR017795">
    <property type="entry name" value="ABBA_NscD-like"/>
</dbReference>
<sequence>MKMESVQLAPSPVASSSYNDHSDSIVENHMITYPPTNSVWETVSRWLPFRNEDCDFWWQKTGPQLASLLLEAEYSISQQYEALLFHFHTVVPRLGPRPILLPSHAAPNPPKWKSFMTDDFGPIEYSWKWDSGAKQSTQVYSGPDVRYGMEPIGRYAGTTLDPLNQASAKEMLYQLNMAVPDIDLTWFLYLARVLFDPEETLEVQGEKKTEVTAVRTSTLFAFEFLRDRLSVKCYLIPRKPVHAKDTGSVDWNQFTTSIRNLSNLNDAQVKTNNWRAFDDMLSYLSTNEAGQRLSIFMIGFDCVKPSKSRMKIYLRSYMTSFDSVVSIMTMGGKLTGFEKNLSDLKELWRTTLGLSIDFNTSEDLPLPAHASSGMCYYFDIQQGNSLPDIKMYIPVGHFGVSDIGIARALTGFLEARGRGRYTRGYMRALEKLATRDRLEKSCGVQTYIACAFEGSGLSLTCYLSPNVYGPE</sequence>
<evidence type="ECO:0000313" key="5">
    <source>
        <dbReference type="EMBL" id="KAF4628930.1"/>
    </source>
</evidence>
<feature type="binding site" evidence="3">
    <location>
        <position position="232"/>
    </location>
    <ligand>
        <name>dimethylallyl diphosphate</name>
        <dbReference type="ChEBI" id="CHEBI:57623"/>
    </ligand>
</feature>
<evidence type="ECO:0000256" key="2">
    <source>
        <dbReference type="ARBA" id="ARBA00022679"/>
    </source>
</evidence>
<dbReference type="PANTHER" id="PTHR40627">
    <property type="entry name" value="INDOLE PRENYLTRANSFERASE TDIB-RELATED"/>
    <property type="match status" value="1"/>
</dbReference>
<feature type="binding site" evidence="3">
    <location>
        <position position="124"/>
    </location>
    <ligand>
        <name>L-tryptophan</name>
        <dbReference type="ChEBI" id="CHEBI:57912"/>
    </ligand>
</feature>
<comment type="similarity">
    <text evidence="1">Belongs to the tryptophan dimethylallyltransferase family.</text>
</comment>
<dbReference type="EMBL" id="JAAMPI010000743">
    <property type="protein sequence ID" value="KAF4628930.1"/>
    <property type="molecule type" value="Genomic_DNA"/>
</dbReference>
<feature type="binding site" evidence="3">
    <location>
        <position position="309"/>
    </location>
    <ligand>
        <name>dimethylallyl diphosphate</name>
        <dbReference type="ChEBI" id="CHEBI:57623"/>
    </ligand>
</feature>
<gene>
    <name evidence="5" type="ORF">G7Y89_g9222</name>
</gene>
<dbReference type="GO" id="GO:0016765">
    <property type="term" value="F:transferase activity, transferring alkyl or aryl (other than methyl) groups"/>
    <property type="evidence" value="ECO:0007669"/>
    <property type="project" value="InterPro"/>
</dbReference>
<comment type="caution">
    <text evidence="5">The sequence shown here is derived from an EMBL/GenBank/DDBJ whole genome shotgun (WGS) entry which is preliminary data.</text>
</comment>
<dbReference type="Pfam" id="PF11991">
    <property type="entry name" value="Trp_DMAT"/>
    <property type="match status" value="1"/>
</dbReference>
<evidence type="ECO:0000256" key="4">
    <source>
        <dbReference type="SAM" id="MobiDB-lite"/>
    </source>
</evidence>
<keyword evidence="2" id="KW-0808">Transferase</keyword>
<feature type="binding site" evidence="3">
    <location>
        <position position="313"/>
    </location>
    <ligand>
        <name>dimethylallyl diphosphate</name>
        <dbReference type="ChEBI" id="CHEBI:57623"/>
    </ligand>
</feature>
<dbReference type="CDD" id="cd13929">
    <property type="entry name" value="PT-DMATS_CymD"/>
    <property type="match status" value="1"/>
</dbReference>
<name>A0A8H4RHD6_9HELO</name>
<feature type="binding site" evidence="3">
    <location>
        <position position="392"/>
    </location>
    <ligand>
        <name>dimethylallyl diphosphate</name>
        <dbReference type="ChEBI" id="CHEBI:57623"/>
    </ligand>
</feature>
<dbReference type="SFLD" id="SFLDS00036">
    <property type="entry name" value="Aromatic_Prenyltransferase"/>
    <property type="match status" value="1"/>
</dbReference>
<dbReference type="SFLD" id="SFLDG01162">
    <property type="entry name" value="I"/>
    <property type="match status" value="1"/>
</dbReference>
<keyword evidence="6" id="KW-1185">Reference proteome</keyword>
<protein>
    <submittedName>
        <fullName evidence="5">Uncharacterized protein</fullName>
    </submittedName>
</protein>
<dbReference type="GO" id="GO:0009820">
    <property type="term" value="P:alkaloid metabolic process"/>
    <property type="evidence" value="ECO:0007669"/>
    <property type="project" value="InterPro"/>
</dbReference>
<organism evidence="5 6">
    <name type="scientific">Cudoniella acicularis</name>
    <dbReference type="NCBI Taxonomy" id="354080"/>
    <lineage>
        <taxon>Eukaryota</taxon>
        <taxon>Fungi</taxon>
        <taxon>Dikarya</taxon>
        <taxon>Ascomycota</taxon>
        <taxon>Pezizomycotina</taxon>
        <taxon>Leotiomycetes</taxon>
        <taxon>Helotiales</taxon>
        <taxon>Tricladiaceae</taxon>
        <taxon>Cudoniella</taxon>
    </lineage>
</organism>
<dbReference type="OrthoDB" id="3354387at2759"/>
<evidence type="ECO:0000313" key="6">
    <source>
        <dbReference type="Proteomes" id="UP000566819"/>
    </source>
</evidence>
<dbReference type="NCBIfam" id="TIGR03429">
    <property type="entry name" value="arom_pren_DMATS"/>
    <property type="match status" value="1"/>
</dbReference>
<dbReference type="InterPro" id="IPR033964">
    <property type="entry name" value="ABBA"/>
</dbReference>
<feature type="region of interest" description="Disordered" evidence="4">
    <location>
        <begin position="1"/>
        <end position="20"/>
    </location>
</feature>
<dbReference type="Proteomes" id="UP000566819">
    <property type="component" value="Unassembled WGS sequence"/>
</dbReference>
<accession>A0A8H4RHD6</accession>